<accession>A0A8S5V2Q1</accession>
<proteinExistence type="predicted"/>
<protein>
    <submittedName>
        <fullName evidence="1">Uncharacterized protein</fullName>
    </submittedName>
</protein>
<reference evidence="1" key="1">
    <citation type="journal article" date="2021" name="Proc. Natl. Acad. Sci. U.S.A.">
        <title>A Catalog of Tens of Thousands of Viruses from Human Metagenomes Reveals Hidden Associations with Chronic Diseases.</title>
        <authorList>
            <person name="Tisza M.J."/>
            <person name="Buck C.B."/>
        </authorList>
    </citation>
    <scope>NUCLEOTIDE SEQUENCE</scope>
    <source>
        <strain evidence="1">Ct0Bp21</strain>
    </source>
</reference>
<sequence length="127" mass="14648">MKKYNLSKIMKRAWELVKKSALTISSALKEAWREAKVVKETLIEKLTANLEEMLYGNKYITVGVNRVVTVKEWTKGDAKRAYLSINCYSLNRTFKGSYKCGYVDLIANKYVCSKWDDVNASEKEYIA</sequence>
<dbReference type="EMBL" id="BK016185">
    <property type="protein sequence ID" value="DAG01034.1"/>
    <property type="molecule type" value="Genomic_DNA"/>
</dbReference>
<organism evidence="1">
    <name type="scientific">Siphoviridae sp. ct0Bp21</name>
    <dbReference type="NCBI Taxonomy" id="2825291"/>
    <lineage>
        <taxon>Viruses</taxon>
        <taxon>Duplodnaviria</taxon>
        <taxon>Heunggongvirae</taxon>
        <taxon>Uroviricota</taxon>
        <taxon>Caudoviricetes</taxon>
    </lineage>
</organism>
<evidence type="ECO:0000313" key="1">
    <source>
        <dbReference type="EMBL" id="DAG01034.1"/>
    </source>
</evidence>
<name>A0A8S5V2Q1_9CAUD</name>